<dbReference type="SUPFAM" id="SSF52540">
    <property type="entry name" value="P-loop containing nucleoside triphosphate hydrolases"/>
    <property type="match status" value="1"/>
</dbReference>
<dbReference type="AlphaFoldDB" id="A0A9Q0PZG0"/>
<keyword evidence="2" id="KW-1185">Reference proteome</keyword>
<reference evidence="1" key="1">
    <citation type="submission" date="2022-11" db="EMBL/GenBank/DDBJ databases">
        <authorList>
            <person name="Hyden B.L."/>
            <person name="Feng K."/>
            <person name="Yates T."/>
            <person name="Jawdy S."/>
            <person name="Smart L.B."/>
            <person name="Muchero W."/>
        </authorList>
    </citation>
    <scope>NUCLEOTIDE SEQUENCE</scope>
    <source>
        <tissue evidence="1">Shoot tip</tissue>
    </source>
</reference>
<dbReference type="Proteomes" id="UP001151529">
    <property type="component" value="Chromosome 19"/>
</dbReference>
<organism evidence="1 2">
    <name type="scientific">Salix viminalis</name>
    <name type="common">Common osier</name>
    <name type="synonym">Basket willow</name>
    <dbReference type="NCBI Taxonomy" id="40686"/>
    <lineage>
        <taxon>Eukaryota</taxon>
        <taxon>Viridiplantae</taxon>
        <taxon>Streptophyta</taxon>
        <taxon>Embryophyta</taxon>
        <taxon>Tracheophyta</taxon>
        <taxon>Spermatophyta</taxon>
        <taxon>Magnoliopsida</taxon>
        <taxon>eudicotyledons</taxon>
        <taxon>Gunneridae</taxon>
        <taxon>Pentapetalae</taxon>
        <taxon>rosids</taxon>
        <taxon>fabids</taxon>
        <taxon>Malpighiales</taxon>
        <taxon>Salicaceae</taxon>
        <taxon>Saliceae</taxon>
        <taxon>Salix</taxon>
    </lineage>
</organism>
<proteinExistence type="predicted"/>
<gene>
    <name evidence="1" type="ORF">OIU85_003591</name>
</gene>
<evidence type="ECO:0000313" key="2">
    <source>
        <dbReference type="Proteomes" id="UP001151529"/>
    </source>
</evidence>
<accession>A0A9Q0PZG0</accession>
<evidence type="ECO:0008006" key="3">
    <source>
        <dbReference type="Google" id="ProtNLM"/>
    </source>
</evidence>
<evidence type="ECO:0000313" key="1">
    <source>
        <dbReference type="EMBL" id="KAJ6697238.1"/>
    </source>
</evidence>
<protein>
    <recommendedName>
        <fullName evidence="3">NB-ARC domain-containing protein</fullName>
    </recommendedName>
</protein>
<dbReference type="Gene3D" id="3.40.50.300">
    <property type="entry name" value="P-loop containing nucleotide triphosphate hydrolases"/>
    <property type="match status" value="1"/>
</dbReference>
<dbReference type="EMBL" id="JAPFFL010000010">
    <property type="protein sequence ID" value="KAJ6697238.1"/>
    <property type="molecule type" value="Genomic_DNA"/>
</dbReference>
<reference evidence="1" key="2">
    <citation type="journal article" date="2023" name="Int. J. Mol. Sci.">
        <title>De Novo Assembly and Annotation of 11 Diverse Shrub Willow (Salix) Genomes Reveals Novel Gene Organization in Sex-Linked Regions.</title>
        <authorList>
            <person name="Hyden B."/>
            <person name="Feng K."/>
            <person name="Yates T.B."/>
            <person name="Jawdy S."/>
            <person name="Cereghino C."/>
            <person name="Smart L.B."/>
            <person name="Muchero W."/>
        </authorList>
    </citation>
    <scope>NUCLEOTIDE SEQUENCE [LARGE SCALE GENOMIC DNA]</scope>
    <source>
        <tissue evidence="1">Shoot tip</tissue>
    </source>
</reference>
<sequence>MASRFSGDFSDLQKRVGSIEYIVDMLANHDLSTADDIRFFDRMHIIIHNDLENVSVVLKQISASLEIIRYRQQLESCLGVTSDGVKIVGRVDDVLKIVGRVDDVFKIVEILKGSSTNHQLLHVFPIVGMAGLGKTTLARSVCEKVSEE</sequence>
<name>A0A9Q0PZG0_SALVM</name>
<dbReference type="InterPro" id="IPR027417">
    <property type="entry name" value="P-loop_NTPase"/>
</dbReference>
<comment type="caution">
    <text evidence="1">The sequence shown here is derived from an EMBL/GenBank/DDBJ whole genome shotgun (WGS) entry which is preliminary data.</text>
</comment>